<evidence type="ECO:0000256" key="1">
    <source>
        <dbReference type="SAM" id="Coils"/>
    </source>
</evidence>
<evidence type="ECO:0000313" key="3">
    <source>
        <dbReference type="Proteomes" id="UP001523401"/>
    </source>
</evidence>
<protein>
    <submittedName>
        <fullName evidence="2">Uncharacterized protein</fullName>
    </submittedName>
</protein>
<gene>
    <name evidence="2" type="ORF">NF685_13015</name>
</gene>
<sequence length="64" mass="6998">MRSHDDEDGMFSEIRSLITELQNDADRLNAAASAENIDEGIQQQIAGLADKIDGLQSLLGNLLR</sequence>
<reference evidence="2 3" key="1">
    <citation type="submission" date="2022-06" db="EMBL/GenBank/DDBJ databases">
        <title>Whole-genome of Asaia lannensis strain LMG 27011T.</title>
        <authorList>
            <person name="Sombolestani A."/>
        </authorList>
    </citation>
    <scope>NUCLEOTIDE SEQUENCE [LARGE SCALE GENOMIC DNA]</scope>
    <source>
        <strain evidence="2 3">NBRC 102526</strain>
    </source>
</reference>
<dbReference type="RefSeq" id="WP_252849950.1">
    <property type="nucleotide sequence ID" value="NZ_BAPW01000047.1"/>
</dbReference>
<proteinExistence type="predicted"/>
<keyword evidence="1" id="KW-0175">Coiled coil</keyword>
<organism evidence="2 3">
    <name type="scientific">Asaia lannensis NBRC 102526</name>
    <dbReference type="NCBI Taxonomy" id="1307926"/>
    <lineage>
        <taxon>Bacteria</taxon>
        <taxon>Pseudomonadati</taxon>
        <taxon>Pseudomonadota</taxon>
        <taxon>Alphaproteobacteria</taxon>
        <taxon>Acetobacterales</taxon>
        <taxon>Acetobacteraceae</taxon>
        <taxon>Asaia</taxon>
    </lineage>
</organism>
<accession>A0ABT1CJA6</accession>
<dbReference type="EMBL" id="JAMXQU010000012">
    <property type="protein sequence ID" value="MCO6160954.1"/>
    <property type="molecule type" value="Genomic_DNA"/>
</dbReference>
<comment type="caution">
    <text evidence="2">The sequence shown here is derived from an EMBL/GenBank/DDBJ whole genome shotgun (WGS) entry which is preliminary data.</text>
</comment>
<feature type="coiled-coil region" evidence="1">
    <location>
        <begin position="11"/>
        <end position="38"/>
    </location>
</feature>
<dbReference type="Proteomes" id="UP001523401">
    <property type="component" value="Unassembled WGS sequence"/>
</dbReference>
<keyword evidence="3" id="KW-1185">Reference proteome</keyword>
<name>A0ABT1CJA6_9PROT</name>
<evidence type="ECO:0000313" key="2">
    <source>
        <dbReference type="EMBL" id="MCO6160954.1"/>
    </source>
</evidence>